<keyword evidence="6" id="KW-1185">Reference proteome</keyword>
<dbReference type="EMBL" id="FN668654">
    <property type="protein sequence ID" value="CBK23088.2"/>
    <property type="molecule type" value="Genomic_DNA"/>
</dbReference>
<dbReference type="SUPFAM" id="SSF53474">
    <property type="entry name" value="alpha/beta-Hydrolases"/>
    <property type="match status" value="1"/>
</dbReference>
<name>D8M4U9_BLAHO</name>
<evidence type="ECO:0000313" key="5">
    <source>
        <dbReference type="EMBL" id="CBK23088.2"/>
    </source>
</evidence>
<dbReference type="InterPro" id="IPR007751">
    <property type="entry name" value="DUF676_lipase-like"/>
</dbReference>
<dbReference type="PANTHER" id="PTHR12482:SF5">
    <property type="entry name" value="DUF676 DOMAIN-CONTAINING PROTEIN"/>
    <property type="match status" value="1"/>
</dbReference>
<dbReference type="Proteomes" id="UP000008312">
    <property type="component" value="Unassembled WGS sequence"/>
</dbReference>
<sequence>MRRSLSADDWVELGQSDLKQIGVSFSKQLTAEISHCSQQLWELHDTLTAVIGECIGVMVEMMHREHDRNLRDFYSRFILLNRLSLLDLSGETHDVLKEHKTLFETVRNSAYFSDTIAENVIHDDSLVVSSLEDGVLASCPLLLIDRYGKTDTSVQNSPNSNGTLSQWTCPNRRCAHINLSNVRRCPYCLMDPNPPSLHASPADMHRIISLLNLKYPALKVVALQSCANSMEKSLVVLASKVAQEISGHLQALKLQSRQNLRRISFLGHSVGALILRLAFRNPLLTPYTQFFHLFLSLNAPHCGVTFSKRSIDWGSRFLAFVNSSQLVDELLLKDDKNPRNTLLYRMSQNSDLSSFHYFYLFSSFQDTFVPFHSERIETNPAILLSEGVEGEVYQEMISSFWRQFRSEFCQTKVKKFDVYYDNLNFSLDSLIGKTAHTNILKDMQVIQMLLYKTEECFVEEE</sequence>
<evidence type="ECO:0000256" key="3">
    <source>
        <dbReference type="ARBA" id="ARBA00022833"/>
    </source>
</evidence>
<dbReference type="RefSeq" id="XP_012897136.1">
    <property type="nucleotide sequence ID" value="XM_013041682.1"/>
</dbReference>
<dbReference type="InterPro" id="IPR029058">
    <property type="entry name" value="AB_hydrolase_fold"/>
</dbReference>
<proteinExistence type="predicted"/>
<dbReference type="InterPro" id="IPR001876">
    <property type="entry name" value="Znf_RanBP2"/>
</dbReference>
<evidence type="ECO:0000256" key="2">
    <source>
        <dbReference type="ARBA" id="ARBA00022771"/>
    </source>
</evidence>
<organism evidence="5">
    <name type="scientific">Blastocystis hominis</name>
    <dbReference type="NCBI Taxonomy" id="12968"/>
    <lineage>
        <taxon>Eukaryota</taxon>
        <taxon>Sar</taxon>
        <taxon>Stramenopiles</taxon>
        <taxon>Bigyra</taxon>
        <taxon>Opalozoa</taxon>
        <taxon>Opalinata</taxon>
        <taxon>Blastocystidae</taxon>
        <taxon>Blastocystis</taxon>
    </lineage>
</organism>
<keyword evidence="2" id="KW-0863">Zinc-finger</keyword>
<dbReference type="OrthoDB" id="273452at2759"/>
<keyword evidence="1" id="KW-0479">Metal-binding</keyword>
<dbReference type="PROSITE" id="PS01358">
    <property type="entry name" value="ZF_RANBP2_1"/>
    <property type="match status" value="1"/>
</dbReference>
<dbReference type="GO" id="GO:0008270">
    <property type="term" value="F:zinc ion binding"/>
    <property type="evidence" value="ECO:0007669"/>
    <property type="project" value="UniProtKB-KW"/>
</dbReference>
<dbReference type="Gene3D" id="3.40.50.1820">
    <property type="entry name" value="alpha/beta hydrolase"/>
    <property type="match status" value="1"/>
</dbReference>
<gene>
    <name evidence="5" type="ORF">GSBLH_T00006567001</name>
</gene>
<evidence type="ECO:0000259" key="4">
    <source>
        <dbReference type="PROSITE" id="PS01358"/>
    </source>
</evidence>
<keyword evidence="3" id="KW-0862">Zinc</keyword>
<accession>D8M4U9</accession>
<dbReference type="GeneID" id="24922691"/>
<dbReference type="PANTHER" id="PTHR12482">
    <property type="entry name" value="LIPASE ROG1-RELATED-RELATED"/>
    <property type="match status" value="1"/>
</dbReference>
<protein>
    <recommendedName>
        <fullName evidence="4">RanBP2-type domain-containing protein</fullName>
    </recommendedName>
</protein>
<evidence type="ECO:0000313" key="6">
    <source>
        <dbReference type="Proteomes" id="UP000008312"/>
    </source>
</evidence>
<dbReference type="InParanoid" id="D8M4U9"/>
<feature type="domain" description="RanBP2-type" evidence="4">
    <location>
        <begin position="167"/>
        <end position="188"/>
    </location>
</feature>
<dbReference type="InterPro" id="IPR044294">
    <property type="entry name" value="Lipase-like"/>
</dbReference>
<evidence type="ECO:0000256" key="1">
    <source>
        <dbReference type="ARBA" id="ARBA00022723"/>
    </source>
</evidence>
<dbReference type="AlphaFoldDB" id="D8M4U9"/>
<reference evidence="5" key="1">
    <citation type="submission" date="2010-02" db="EMBL/GenBank/DDBJ databases">
        <title>Sequencing and annotation of the Blastocystis hominis genome.</title>
        <authorList>
            <person name="Wincker P."/>
        </authorList>
    </citation>
    <scope>NUCLEOTIDE SEQUENCE</scope>
    <source>
        <strain evidence="5">Singapore isolate B</strain>
    </source>
</reference>
<dbReference type="Pfam" id="PF05057">
    <property type="entry name" value="DUF676"/>
    <property type="match status" value="1"/>
</dbReference>